<dbReference type="InterPro" id="IPR013946">
    <property type="entry name" value="NCA2-like"/>
</dbReference>
<reference evidence="8 9" key="1">
    <citation type="journal article" date="2019" name="BMC Genomics">
        <title>Chromosome level assembly and comparative genome analysis confirm lager-brewing yeasts originated from a single hybridization.</title>
        <authorList>
            <person name="Salazar A.N."/>
            <person name="Gorter de Vries A.R."/>
            <person name="van den Broek M."/>
            <person name="Brouwers N."/>
            <person name="de la Torre Cortes P."/>
            <person name="Kuijpers N.G.A."/>
            <person name="Daran J.G."/>
            <person name="Abeel T."/>
        </authorList>
    </citation>
    <scope>NUCLEOTIDE SEQUENCE [LARGE SCALE GENOMIC DNA]</scope>
    <source>
        <strain evidence="8 9">CBS 1483</strain>
    </source>
</reference>
<dbReference type="AlphaFoldDB" id="A0A6C1E285"/>
<keyword evidence="5 7" id="KW-0472">Membrane</keyword>
<dbReference type="Proteomes" id="UP000501346">
    <property type="component" value="Chromosome ScXVI"/>
</dbReference>
<proteinExistence type="predicted"/>
<organism evidence="8 9">
    <name type="scientific">Saccharomyces pastorianus</name>
    <name type="common">Lager yeast</name>
    <name type="synonym">Saccharomyces cerevisiae x Saccharomyces eubayanus</name>
    <dbReference type="NCBI Taxonomy" id="27292"/>
    <lineage>
        <taxon>Eukaryota</taxon>
        <taxon>Fungi</taxon>
        <taxon>Dikarya</taxon>
        <taxon>Ascomycota</taxon>
        <taxon>Saccharomycotina</taxon>
        <taxon>Saccharomycetes</taxon>
        <taxon>Saccharomycetales</taxon>
        <taxon>Saccharomycetaceae</taxon>
        <taxon>Saccharomyces</taxon>
    </lineage>
</organism>
<feature type="coiled-coil region" evidence="6">
    <location>
        <begin position="27"/>
        <end position="57"/>
    </location>
</feature>
<evidence type="ECO:0000256" key="1">
    <source>
        <dbReference type="ARBA" id="ARBA00004225"/>
    </source>
</evidence>
<accession>A0A6C1E285</accession>
<evidence type="ECO:0000256" key="4">
    <source>
        <dbReference type="ARBA" id="ARBA00023128"/>
    </source>
</evidence>
<gene>
    <name evidence="8" type="primary">NCA2_1</name>
    <name evidence="8" type="ORF">GRS66_005553</name>
</gene>
<protein>
    <submittedName>
        <fullName evidence="8">Nuclear control of ATPase protein 2</fullName>
    </submittedName>
</protein>
<dbReference type="OrthoDB" id="413313at2759"/>
<evidence type="ECO:0000256" key="6">
    <source>
        <dbReference type="SAM" id="Coils"/>
    </source>
</evidence>
<feature type="transmembrane region" description="Helical" evidence="7">
    <location>
        <begin position="488"/>
        <end position="509"/>
    </location>
</feature>
<evidence type="ECO:0000256" key="2">
    <source>
        <dbReference type="ARBA" id="ARBA00022692"/>
    </source>
</evidence>
<evidence type="ECO:0000313" key="8">
    <source>
        <dbReference type="EMBL" id="QID83109.1"/>
    </source>
</evidence>
<name>A0A6C1E285_SACPS</name>
<dbReference type="Pfam" id="PF08637">
    <property type="entry name" value="NCA2"/>
    <property type="match status" value="1"/>
</dbReference>
<dbReference type="EMBL" id="CP048997">
    <property type="protein sequence ID" value="QID83109.1"/>
    <property type="molecule type" value="Genomic_DNA"/>
</dbReference>
<sequence length="616" mass="70862">MIINRRILKSFEEISHSLEESLREVAFDSQQQLIQDVREENEELSRLQDQLQLIRSIVEKICISIKTDNIDSYCSVPFDLLYNICKDIADPSSFEDGDLQYLVSQAIFEYIILLCYYSVTNECVQGLPAVYEAEQYYKTVSDSILKSFLYCLQNSVSTIRLLSQTVLKDVNKKKLSHQKWSLKALSVDLLEKIRPRINKFMVIRNFRFVGLPKKPIEIASLVSDIPRGIVHERLDMVTQSSKYYTIKLGQLITEFDQQPEENGMFTEVHLPNYERRLKSLQDFFGLAMSDSNLLDVIRCSAKFHKDHPLRRFTKPSILTRYWPSILLCLLYGPSSVMSLWNSRYFIQDFIKTNVVDFAKGLILNWLWAPLKQVWSTVKHDEGSAISVTSQETLNSDMDSLTRMIVSFVVDNSDSTSNSPIDPILLSTKVEHGDLTEFMEIYETQLHHPIKNIATGGLVRSLLIQLQKTKVDGSMALNGIDKMLKSQQLVFGVVALSPALVILYSSIVALKRFVKLGNVWSNEKRYREQISISLNNVERVLNYSKQGADADEEHLNQGLLVIEVSNLYKLGSFLIPRSRKKEWFRDVEELVDTNLDSGAHINVVNRIYHVYGRFLIH</sequence>
<evidence type="ECO:0000256" key="3">
    <source>
        <dbReference type="ARBA" id="ARBA00022989"/>
    </source>
</evidence>
<dbReference type="GO" id="GO:0005741">
    <property type="term" value="C:mitochondrial outer membrane"/>
    <property type="evidence" value="ECO:0007669"/>
    <property type="project" value="TreeGrafter"/>
</dbReference>
<dbReference type="PANTHER" id="PTHR28234:SF1">
    <property type="entry name" value="NUCLEAR CONTROL OF ATPASE PROTEIN 2"/>
    <property type="match status" value="1"/>
</dbReference>
<keyword evidence="4" id="KW-0496">Mitochondrion</keyword>
<keyword evidence="2 7" id="KW-0812">Transmembrane</keyword>
<dbReference type="PANTHER" id="PTHR28234">
    <property type="entry name" value="NUCLEAR CONTROL OF ATPASE PROTEIN 2"/>
    <property type="match status" value="1"/>
</dbReference>
<evidence type="ECO:0000256" key="7">
    <source>
        <dbReference type="SAM" id="Phobius"/>
    </source>
</evidence>
<keyword evidence="3 7" id="KW-1133">Transmembrane helix</keyword>
<keyword evidence="6" id="KW-0175">Coiled coil</keyword>
<keyword evidence="9" id="KW-1185">Reference proteome</keyword>
<evidence type="ECO:0000256" key="5">
    <source>
        <dbReference type="ARBA" id="ARBA00023136"/>
    </source>
</evidence>
<comment type="subcellular location">
    <subcellularLocation>
        <location evidence="1">Mitochondrion membrane</location>
        <topology evidence="1">Multi-pass membrane protein</topology>
    </subcellularLocation>
</comment>
<evidence type="ECO:0000313" key="9">
    <source>
        <dbReference type="Proteomes" id="UP000501346"/>
    </source>
</evidence>